<keyword evidence="2 6" id="KW-0812">Transmembrane</keyword>
<keyword evidence="4 6" id="KW-0472">Membrane</keyword>
<proteinExistence type="predicted"/>
<keyword evidence="8" id="KW-1185">Reference proteome</keyword>
<evidence type="ECO:0008006" key="9">
    <source>
        <dbReference type="Google" id="ProtNLM"/>
    </source>
</evidence>
<dbReference type="EMBL" id="JBFXLU010000268">
    <property type="protein sequence ID" value="KAL2832223.1"/>
    <property type="molecule type" value="Genomic_DNA"/>
</dbReference>
<protein>
    <recommendedName>
        <fullName evidence="9">Mid2 domain-containing protein</fullName>
    </recommendedName>
</protein>
<evidence type="ECO:0000256" key="6">
    <source>
        <dbReference type="SAM" id="Phobius"/>
    </source>
</evidence>
<sequence length="236" mass="24985">MSGTVSYTASSITSTWVPDPSDVSVVGYYSSGTAVATIVCGTGYEFLVSSTYGICCPVTSSGDCGYHQTCLRSMMVYEDGSSYTCENNNPCVSTTMYQREPSNGWSATMAWCMDADNPTTLYRSFVGTQLTLVPVDEDFSTNTLDDDTTTTSPTTTTTTTPTFTTTTTSLSDGVQTPTPDNGDDGPNVGAIAGGVVGGVAGLALILFAIWFVLRQQRKKNAELREIGNGYVAPEPK</sequence>
<evidence type="ECO:0000256" key="4">
    <source>
        <dbReference type="ARBA" id="ARBA00023136"/>
    </source>
</evidence>
<feature type="region of interest" description="Disordered" evidence="5">
    <location>
        <begin position="142"/>
        <end position="186"/>
    </location>
</feature>
<dbReference type="PANTHER" id="PTHR15549:SF26">
    <property type="entry name" value="AXIAL BUDDING PATTERN PROTEIN 2-RELATED"/>
    <property type="match status" value="1"/>
</dbReference>
<dbReference type="Proteomes" id="UP001610446">
    <property type="component" value="Unassembled WGS sequence"/>
</dbReference>
<comment type="caution">
    <text evidence="7">The sequence shown here is derived from an EMBL/GenBank/DDBJ whole genome shotgun (WGS) entry which is preliminary data.</text>
</comment>
<evidence type="ECO:0000256" key="3">
    <source>
        <dbReference type="ARBA" id="ARBA00022989"/>
    </source>
</evidence>
<evidence type="ECO:0000256" key="2">
    <source>
        <dbReference type="ARBA" id="ARBA00022692"/>
    </source>
</evidence>
<organism evidence="7 8">
    <name type="scientific">Aspergillus pseudoustus</name>
    <dbReference type="NCBI Taxonomy" id="1810923"/>
    <lineage>
        <taxon>Eukaryota</taxon>
        <taxon>Fungi</taxon>
        <taxon>Dikarya</taxon>
        <taxon>Ascomycota</taxon>
        <taxon>Pezizomycotina</taxon>
        <taxon>Eurotiomycetes</taxon>
        <taxon>Eurotiomycetidae</taxon>
        <taxon>Eurotiales</taxon>
        <taxon>Aspergillaceae</taxon>
        <taxon>Aspergillus</taxon>
        <taxon>Aspergillus subgen. Nidulantes</taxon>
    </lineage>
</organism>
<feature type="transmembrane region" description="Helical" evidence="6">
    <location>
        <begin position="188"/>
        <end position="213"/>
    </location>
</feature>
<dbReference type="PANTHER" id="PTHR15549">
    <property type="entry name" value="PAIRED IMMUNOGLOBULIN-LIKE TYPE 2 RECEPTOR"/>
    <property type="match status" value="1"/>
</dbReference>
<reference evidence="7 8" key="1">
    <citation type="submission" date="2024-07" db="EMBL/GenBank/DDBJ databases">
        <title>Section-level genome sequencing and comparative genomics of Aspergillus sections Usti and Cavernicolus.</title>
        <authorList>
            <consortium name="Lawrence Berkeley National Laboratory"/>
            <person name="Nybo J.L."/>
            <person name="Vesth T.C."/>
            <person name="Theobald S."/>
            <person name="Frisvad J.C."/>
            <person name="Larsen T.O."/>
            <person name="Kjaerboelling I."/>
            <person name="Rothschild-Mancinelli K."/>
            <person name="Lyhne E.K."/>
            <person name="Kogle M.E."/>
            <person name="Barry K."/>
            <person name="Clum A."/>
            <person name="Na H."/>
            <person name="Ledsgaard L."/>
            <person name="Lin J."/>
            <person name="Lipzen A."/>
            <person name="Kuo A."/>
            <person name="Riley R."/>
            <person name="Mondo S."/>
            <person name="Labutti K."/>
            <person name="Haridas S."/>
            <person name="Pangalinan J."/>
            <person name="Salamov A.A."/>
            <person name="Simmons B.A."/>
            <person name="Magnuson J.K."/>
            <person name="Chen J."/>
            <person name="Drula E."/>
            <person name="Henrissat B."/>
            <person name="Wiebenga A."/>
            <person name="Lubbers R.J."/>
            <person name="Gomes A.C."/>
            <person name="Makela M.R."/>
            <person name="Stajich J."/>
            <person name="Grigoriev I.V."/>
            <person name="Mortensen U.H."/>
            <person name="De Vries R.P."/>
            <person name="Baker S.E."/>
            <person name="Andersen M.R."/>
        </authorList>
    </citation>
    <scope>NUCLEOTIDE SEQUENCE [LARGE SCALE GENOMIC DNA]</scope>
    <source>
        <strain evidence="7 8">CBS 123904</strain>
    </source>
</reference>
<accession>A0ABR4IWS1</accession>
<evidence type="ECO:0000313" key="8">
    <source>
        <dbReference type="Proteomes" id="UP001610446"/>
    </source>
</evidence>
<evidence type="ECO:0000313" key="7">
    <source>
        <dbReference type="EMBL" id="KAL2832223.1"/>
    </source>
</evidence>
<keyword evidence="3 6" id="KW-1133">Transmembrane helix</keyword>
<evidence type="ECO:0000256" key="5">
    <source>
        <dbReference type="SAM" id="MobiDB-lite"/>
    </source>
</evidence>
<comment type="subcellular location">
    <subcellularLocation>
        <location evidence="1">Membrane</location>
        <topology evidence="1">Single-pass membrane protein</topology>
    </subcellularLocation>
</comment>
<gene>
    <name evidence="7" type="ORF">BJY01DRAFT_253996</name>
</gene>
<name>A0ABR4IWS1_9EURO</name>
<feature type="compositionally biased region" description="Low complexity" evidence="5">
    <location>
        <begin position="149"/>
        <end position="172"/>
    </location>
</feature>
<evidence type="ECO:0000256" key="1">
    <source>
        <dbReference type="ARBA" id="ARBA00004167"/>
    </source>
</evidence>
<dbReference type="InterPro" id="IPR051694">
    <property type="entry name" value="Immunoregulatory_rcpt-like"/>
</dbReference>